<dbReference type="SUPFAM" id="SSF53167">
    <property type="entry name" value="Purine and uridine phosphorylases"/>
    <property type="match status" value="1"/>
</dbReference>
<name>A0ABY2GTQ3_9HYPO</name>
<dbReference type="EMBL" id="PPTA01000017">
    <property type="protein sequence ID" value="TFA98858.1"/>
    <property type="molecule type" value="Genomic_DNA"/>
</dbReference>
<dbReference type="InterPro" id="IPR035994">
    <property type="entry name" value="Nucleoside_phosphorylase_sf"/>
</dbReference>
<keyword evidence="4" id="KW-1185">Reference proteome</keyword>
<feature type="region of interest" description="Disordered" evidence="1">
    <location>
        <begin position="407"/>
        <end position="442"/>
    </location>
</feature>
<evidence type="ECO:0000256" key="1">
    <source>
        <dbReference type="SAM" id="MobiDB-lite"/>
    </source>
</evidence>
<dbReference type="Proteomes" id="UP001642720">
    <property type="component" value="Unassembled WGS sequence"/>
</dbReference>
<organism evidence="3 4">
    <name type="scientific">Trichoderma ghanense</name>
    <dbReference type="NCBI Taxonomy" id="65468"/>
    <lineage>
        <taxon>Eukaryota</taxon>
        <taxon>Fungi</taxon>
        <taxon>Dikarya</taxon>
        <taxon>Ascomycota</taxon>
        <taxon>Pezizomycotina</taxon>
        <taxon>Sordariomycetes</taxon>
        <taxon>Hypocreomycetidae</taxon>
        <taxon>Hypocreales</taxon>
        <taxon>Hypocreaceae</taxon>
        <taxon>Trichoderma</taxon>
    </lineage>
</organism>
<evidence type="ECO:0000259" key="2">
    <source>
        <dbReference type="Pfam" id="PF01048"/>
    </source>
</evidence>
<comment type="caution">
    <text evidence="3">The sequence shown here is derived from an EMBL/GenBank/DDBJ whole genome shotgun (WGS) entry which is preliminary data.</text>
</comment>
<dbReference type="PANTHER" id="PTHR46082">
    <property type="entry name" value="ATP/GTP-BINDING PROTEIN-RELATED"/>
    <property type="match status" value="1"/>
</dbReference>
<dbReference type="Gene3D" id="3.40.50.1580">
    <property type="entry name" value="Nucleoside phosphorylase domain"/>
    <property type="match status" value="1"/>
</dbReference>
<dbReference type="InterPro" id="IPR000845">
    <property type="entry name" value="Nucleoside_phosphorylase_d"/>
</dbReference>
<feature type="domain" description="Nucleoside phosphorylase" evidence="2">
    <location>
        <begin position="254"/>
        <end position="329"/>
    </location>
</feature>
<feature type="compositionally biased region" description="Basic and acidic residues" evidence="1">
    <location>
        <begin position="482"/>
        <end position="492"/>
    </location>
</feature>
<sequence>MSWDVDRGMEVGIHNRSSPGYSRNLHSDYTVGWVCALPGEQSAASFMLDETHDPDELETPPHDSNSYIRGSIGRHKVVIACLPMGLTGTVSVASVATRMVATFVNIKVVLMVGIGGGMPQKNVRLGDVVISCPKGKSPGVVQWDAGKAQSGGVFQRTGSLNKPPTAILAALSNLESHAVESHAKVDGYMSRLRARDDVPKSFVSPSMLTDVLYQSSYRHVENPVTAGGDHFESQLNANPIECALCDKTKTVERGPKLRDINFHYGLIASGDQVIKDAQVRNKLYDDLYKDLNAEVLCVEMEAAGLMNDFPCIVIRGICDYADSHKNDGWQDYAACVAAAYAKALLSRLAPRKVDEMKAIQDLLPTGFIEKARRFILPYLYSGPRSSNSVNSPTAALAINLEQSQFRDDSYNHGHQPTTTSPVSSQPAYNGEERVTNTQPHPEGIASQILDDVSQRHAPVDDDLSKSLFMASEEATTGARSQLRPDGDSKGTAEHSNTSTNTGSVQTERFLGHAVGGKKKSAVMKRLMMDTVGLIA</sequence>
<dbReference type="PANTHER" id="PTHR46082:SF11">
    <property type="entry name" value="AAA+ ATPASE DOMAIN-CONTAINING PROTEIN-RELATED"/>
    <property type="match status" value="1"/>
</dbReference>
<evidence type="ECO:0000313" key="4">
    <source>
        <dbReference type="Proteomes" id="UP001642720"/>
    </source>
</evidence>
<accession>A0ABY2GTQ3</accession>
<proteinExistence type="predicted"/>
<dbReference type="Pfam" id="PF01048">
    <property type="entry name" value="PNP_UDP_1"/>
    <property type="match status" value="2"/>
</dbReference>
<reference evidence="3 4" key="1">
    <citation type="submission" date="2018-01" db="EMBL/GenBank/DDBJ databases">
        <title>Genome characterization of the sugarcane-associated fungus Trichoderma ghanense CCMA-1212 and their application in lignocelulose bioconversion.</title>
        <authorList>
            <person name="Steindorff A.S."/>
            <person name="Mendes T.D."/>
            <person name="Vilela E.S.D."/>
            <person name="Rodrigues D.S."/>
            <person name="Formighieri E.F."/>
            <person name="Melo I.S."/>
            <person name="Favaro L.C.L."/>
        </authorList>
    </citation>
    <scope>NUCLEOTIDE SEQUENCE [LARGE SCALE GENOMIC DNA]</scope>
    <source>
        <strain evidence="3 4">CCMA-1212</strain>
    </source>
</reference>
<feature type="compositionally biased region" description="Polar residues" evidence="1">
    <location>
        <begin position="493"/>
        <end position="504"/>
    </location>
</feature>
<feature type="domain" description="Nucleoside phosphorylase" evidence="2">
    <location>
        <begin position="34"/>
        <end position="131"/>
    </location>
</feature>
<protein>
    <recommendedName>
        <fullName evidence="2">Nucleoside phosphorylase domain-containing protein</fullName>
    </recommendedName>
</protein>
<dbReference type="InterPro" id="IPR053137">
    <property type="entry name" value="NLR-like"/>
</dbReference>
<dbReference type="GeneID" id="300580811"/>
<feature type="compositionally biased region" description="Polar residues" evidence="1">
    <location>
        <begin position="412"/>
        <end position="427"/>
    </location>
</feature>
<evidence type="ECO:0000313" key="3">
    <source>
        <dbReference type="EMBL" id="TFA98858.1"/>
    </source>
</evidence>
<gene>
    <name evidence="3" type="ORF">CCMA1212_009273</name>
</gene>
<dbReference type="RefSeq" id="XP_073555060.1">
    <property type="nucleotide sequence ID" value="XM_073706361.1"/>
</dbReference>
<feature type="region of interest" description="Disordered" evidence="1">
    <location>
        <begin position="472"/>
        <end position="504"/>
    </location>
</feature>